<dbReference type="GO" id="GO:0003747">
    <property type="term" value="F:translation release factor activity"/>
    <property type="evidence" value="ECO:0007669"/>
    <property type="project" value="InterPro"/>
</dbReference>
<keyword evidence="4" id="KW-1185">Reference proteome</keyword>
<evidence type="ECO:0000256" key="1">
    <source>
        <dbReference type="SAM" id="MobiDB-lite"/>
    </source>
</evidence>
<dbReference type="EC" id="3.1.1.29" evidence="3"/>
<dbReference type="GO" id="GO:0043022">
    <property type="term" value="F:ribosome binding"/>
    <property type="evidence" value="ECO:0007669"/>
    <property type="project" value="TreeGrafter"/>
</dbReference>
<dbReference type="RefSeq" id="WP_317162725.1">
    <property type="nucleotide sequence ID" value="NZ_WOWS01000003.1"/>
</dbReference>
<dbReference type="EMBL" id="WOWS01000003">
    <property type="protein sequence ID" value="MUU78572.1"/>
    <property type="molecule type" value="Genomic_DNA"/>
</dbReference>
<keyword evidence="3" id="KW-0378">Hydrolase</keyword>
<feature type="region of interest" description="Disordered" evidence="1">
    <location>
        <begin position="106"/>
        <end position="134"/>
    </location>
</feature>
<dbReference type="GO" id="GO:0004045">
    <property type="term" value="F:peptidyl-tRNA hydrolase activity"/>
    <property type="evidence" value="ECO:0007669"/>
    <property type="project" value="UniProtKB-EC"/>
</dbReference>
<evidence type="ECO:0000313" key="4">
    <source>
        <dbReference type="Proteomes" id="UP000478208"/>
    </source>
</evidence>
<dbReference type="AlphaFoldDB" id="A0A6L6UCA8"/>
<gene>
    <name evidence="3" type="ORF">GN138_08955</name>
</gene>
<dbReference type="NCBIfam" id="NF006718">
    <property type="entry name" value="PRK09256.1"/>
    <property type="match status" value="1"/>
</dbReference>
<evidence type="ECO:0000259" key="2">
    <source>
        <dbReference type="Pfam" id="PF00472"/>
    </source>
</evidence>
<dbReference type="InterPro" id="IPR000352">
    <property type="entry name" value="Pep_chain_release_fac_I"/>
</dbReference>
<comment type="caution">
    <text evidence="3">The sequence shown here is derived from an EMBL/GenBank/DDBJ whole genome shotgun (WGS) entry which is preliminary data.</text>
</comment>
<proteinExistence type="predicted"/>
<dbReference type="GO" id="GO:0072344">
    <property type="term" value="P:rescue of stalled ribosome"/>
    <property type="evidence" value="ECO:0007669"/>
    <property type="project" value="TreeGrafter"/>
</dbReference>
<protein>
    <submittedName>
        <fullName evidence="3">Aminoacyl-tRNA hydrolase</fullName>
        <ecNumber evidence="3">3.1.1.29</ecNumber>
    </submittedName>
</protein>
<dbReference type="PANTHER" id="PTHR47814:SF1">
    <property type="entry name" value="PEPTIDYL-TRNA HYDROLASE ARFB"/>
    <property type="match status" value="1"/>
</dbReference>
<reference evidence="3 4" key="1">
    <citation type="submission" date="2019-12" db="EMBL/GenBank/DDBJ databases">
        <authorList>
            <person name="Li J."/>
        </authorList>
    </citation>
    <scope>NUCLEOTIDE SEQUENCE [LARGE SCALE GENOMIC DNA]</scope>
    <source>
        <strain evidence="3 4">HL2-2</strain>
    </source>
</reference>
<sequence length="134" mass="15437">MDIRLLKSELTYKYVRSSGSGGQHVNKVSSKAELYFDLKNSNAITTEEREKLSEFLNNRLTKDGILILACSESRSQFRNKALVTQRFLELIEEGLKEDKIRIATNVPRSAKKKRLKDKRINADKKANRKPPQLE</sequence>
<evidence type="ECO:0000313" key="3">
    <source>
        <dbReference type="EMBL" id="MUU78572.1"/>
    </source>
</evidence>
<organism evidence="3 4">
    <name type="scientific">Winogradskyella endarachnes</name>
    <dbReference type="NCBI Taxonomy" id="2681965"/>
    <lineage>
        <taxon>Bacteria</taxon>
        <taxon>Pseudomonadati</taxon>
        <taxon>Bacteroidota</taxon>
        <taxon>Flavobacteriia</taxon>
        <taxon>Flavobacteriales</taxon>
        <taxon>Flavobacteriaceae</taxon>
        <taxon>Winogradskyella</taxon>
    </lineage>
</organism>
<dbReference type="Gene3D" id="3.30.160.20">
    <property type="match status" value="1"/>
</dbReference>
<feature type="domain" description="Prokaryotic-type class I peptide chain release factors" evidence="2">
    <location>
        <begin position="3"/>
        <end position="122"/>
    </location>
</feature>
<dbReference type="Pfam" id="PF00472">
    <property type="entry name" value="RF-1"/>
    <property type="match status" value="1"/>
</dbReference>
<dbReference type="PANTHER" id="PTHR47814">
    <property type="entry name" value="PEPTIDYL-TRNA HYDROLASE ARFB"/>
    <property type="match status" value="1"/>
</dbReference>
<dbReference type="SUPFAM" id="SSF110916">
    <property type="entry name" value="Peptidyl-tRNA hydrolase domain-like"/>
    <property type="match status" value="1"/>
</dbReference>
<name>A0A6L6UCA8_9FLAO</name>
<accession>A0A6L6UCA8</accession>
<dbReference type="Proteomes" id="UP000478208">
    <property type="component" value="Unassembled WGS sequence"/>
</dbReference>